<reference evidence="1" key="1">
    <citation type="journal article" date="2021" name="New Phytol.">
        <title>Evolutionary innovations through gain and loss of genes in the ectomycorrhizal Boletales.</title>
        <authorList>
            <person name="Wu G."/>
            <person name="Miyauchi S."/>
            <person name="Morin E."/>
            <person name="Kuo A."/>
            <person name="Drula E."/>
            <person name="Varga T."/>
            <person name="Kohler A."/>
            <person name="Feng B."/>
            <person name="Cao Y."/>
            <person name="Lipzen A."/>
            <person name="Daum C."/>
            <person name="Hundley H."/>
            <person name="Pangilinan J."/>
            <person name="Johnson J."/>
            <person name="Barry K."/>
            <person name="LaButti K."/>
            <person name="Ng V."/>
            <person name="Ahrendt S."/>
            <person name="Min B."/>
            <person name="Choi I.G."/>
            <person name="Park H."/>
            <person name="Plett J.M."/>
            <person name="Magnuson J."/>
            <person name="Spatafora J.W."/>
            <person name="Nagy L.G."/>
            <person name="Henrissat B."/>
            <person name="Grigoriev I.V."/>
            <person name="Yang Z.L."/>
            <person name="Xu J."/>
            <person name="Martin F.M."/>
        </authorList>
    </citation>
    <scope>NUCLEOTIDE SEQUENCE</scope>
    <source>
        <strain evidence="1">KUC20120723A-06</strain>
    </source>
</reference>
<gene>
    <name evidence="1" type="ORF">BV22DRAFT_469600</name>
</gene>
<sequence>MTTHIYRLPDLLAGCPRKRGPVNPYLAEVNEEHIGWIDNCPTFRAPNDSNACKSAQLPLFMSLMFPKADAKALRAIVNYVTATIILDKINDTATVENAQQFASLYTAAFNNPSEGMKSQHTFVQLISSLSFALNESVGPSYLTDFLRANAAFAQSTVQEAVERKAAQDTSSKLTLETYLATRRDSICIKPYMIFVRSSGGLEIPRDTLGEPAIRGMEEEVINMILIANDIYSYKKELTEDNAPHNLLTVLMQDPPTSHLDLQGAIDYAGKLFESSLNRFKKCQATLPLLDEETNNMVVEYAEGLSDLFVGNIEWSVVVPRYNVFENEEHRQRRWMVL</sequence>
<evidence type="ECO:0000313" key="1">
    <source>
        <dbReference type="EMBL" id="KAH7924949.1"/>
    </source>
</evidence>
<comment type="caution">
    <text evidence="1">The sequence shown here is derived from an EMBL/GenBank/DDBJ whole genome shotgun (WGS) entry which is preliminary data.</text>
</comment>
<protein>
    <submittedName>
        <fullName evidence="1">Terpenoid synthase</fullName>
    </submittedName>
</protein>
<accession>A0ACB8BI19</accession>
<keyword evidence="2" id="KW-1185">Reference proteome</keyword>
<dbReference type="EMBL" id="MU266412">
    <property type="protein sequence ID" value="KAH7924949.1"/>
    <property type="molecule type" value="Genomic_DNA"/>
</dbReference>
<dbReference type="Proteomes" id="UP000790709">
    <property type="component" value="Unassembled WGS sequence"/>
</dbReference>
<evidence type="ECO:0000313" key="2">
    <source>
        <dbReference type="Proteomes" id="UP000790709"/>
    </source>
</evidence>
<name>A0ACB8BI19_9AGAM</name>
<organism evidence="1 2">
    <name type="scientific">Leucogyrophana mollusca</name>
    <dbReference type="NCBI Taxonomy" id="85980"/>
    <lineage>
        <taxon>Eukaryota</taxon>
        <taxon>Fungi</taxon>
        <taxon>Dikarya</taxon>
        <taxon>Basidiomycota</taxon>
        <taxon>Agaricomycotina</taxon>
        <taxon>Agaricomycetes</taxon>
        <taxon>Agaricomycetidae</taxon>
        <taxon>Boletales</taxon>
        <taxon>Boletales incertae sedis</taxon>
        <taxon>Leucogyrophana</taxon>
    </lineage>
</organism>
<proteinExistence type="predicted"/>